<comment type="caution">
    <text evidence="2">The sequence shown here is derived from an EMBL/GenBank/DDBJ whole genome shotgun (WGS) entry which is preliminary data.</text>
</comment>
<name>A0A2S7UVU9_9GAMM</name>
<dbReference type="OrthoDB" id="6402591at2"/>
<evidence type="ECO:0000256" key="1">
    <source>
        <dbReference type="SAM" id="SignalP"/>
    </source>
</evidence>
<reference evidence="2 3" key="1">
    <citation type="submission" date="2016-12" db="EMBL/GenBank/DDBJ databases">
        <title>Diversity of luminous bacteria.</title>
        <authorList>
            <person name="Yoshizawa S."/>
            <person name="Kogure K."/>
        </authorList>
    </citation>
    <scope>NUCLEOTIDE SEQUENCE [LARGE SCALE GENOMIC DNA]</scope>
    <source>
        <strain evidence="2 3">SA4-48</strain>
    </source>
</reference>
<keyword evidence="3" id="KW-1185">Reference proteome</keyword>
<protein>
    <submittedName>
        <fullName evidence="2">Uncharacterized protein</fullName>
    </submittedName>
</protein>
<sequence>MKILLSLFLFCSLNALANSFVAKGKIQEITLVEGRNVMVEISHQPHKDDCQGDRFYLSVEDEIGLQNNLMLLNTALANKYTITLHQTTGAECTGNKVFFNIVKVQTY</sequence>
<feature type="signal peptide" evidence="1">
    <location>
        <begin position="1"/>
        <end position="17"/>
    </location>
</feature>
<evidence type="ECO:0000313" key="2">
    <source>
        <dbReference type="EMBL" id="PQJ54116.1"/>
    </source>
</evidence>
<dbReference type="Proteomes" id="UP000239007">
    <property type="component" value="Unassembled WGS sequence"/>
</dbReference>
<organism evidence="2 3">
    <name type="scientific">Psychrosphaera saromensis</name>
    <dbReference type="NCBI Taxonomy" id="716813"/>
    <lineage>
        <taxon>Bacteria</taxon>
        <taxon>Pseudomonadati</taxon>
        <taxon>Pseudomonadota</taxon>
        <taxon>Gammaproteobacteria</taxon>
        <taxon>Alteromonadales</taxon>
        <taxon>Pseudoalteromonadaceae</taxon>
        <taxon>Psychrosphaera</taxon>
    </lineage>
</organism>
<dbReference type="AlphaFoldDB" id="A0A2S7UVU9"/>
<dbReference type="EMBL" id="MSCH01000003">
    <property type="protein sequence ID" value="PQJ54116.1"/>
    <property type="molecule type" value="Genomic_DNA"/>
</dbReference>
<accession>A0A2S7UVU9</accession>
<proteinExistence type="predicted"/>
<evidence type="ECO:0000313" key="3">
    <source>
        <dbReference type="Proteomes" id="UP000239007"/>
    </source>
</evidence>
<gene>
    <name evidence="2" type="ORF">BTO11_10940</name>
</gene>
<dbReference type="RefSeq" id="WP_105052627.1">
    <property type="nucleotide sequence ID" value="NZ_BMYG01000016.1"/>
</dbReference>
<feature type="chain" id="PRO_5015778572" evidence="1">
    <location>
        <begin position="18"/>
        <end position="107"/>
    </location>
</feature>
<keyword evidence="1" id="KW-0732">Signal</keyword>